<keyword evidence="6" id="KW-0378">Hydrolase</keyword>
<organism evidence="19 20">
    <name type="scientific">Marmota monax</name>
    <name type="common">Woodchuck</name>
    <dbReference type="NCBI Taxonomy" id="9995"/>
    <lineage>
        <taxon>Eukaryota</taxon>
        <taxon>Metazoa</taxon>
        <taxon>Chordata</taxon>
        <taxon>Craniata</taxon>
        <taxon>Vertebrata</taxon>
        <taxon>Euteleostomi</taxon>
        <taxon>Mammalia</taxon>
        <taxon>Eutheria</taxon>
        <taxon>Euarchontoglires</taxon>
        <taxon>Glires</taxon>
        <taxon>Rodentia</taxon>
        <taxon>Sciuromorpha</taxon>
        <taxon>Sciuridae</taxon>
        <taxon>Xerinae</taxon>
        <taxon>Marmotini</taxon>
        <taxon>Marmota</taxon>
    </lineage>
</organism>
<dbReference type="GO" id="GO:0010008">
    <property type="term" value="C:endosome membrane"/>
    <property type="evidence" value="ECO:0007669"/>
    <property type="project" value="UniProtKB-SubCell"/>
</dbReference>
<comment type="catalytic activity">
    <reaction evidence="15">
        <text>S-hexadecanoyl-L-cysteinyl-[protein] + H2O = L-cysteinyl-[protein] + hexadecanoate + H(+)</text>
        <dbReference type="Rhea" id="RHEA:19233"/>
        <dbReference type="Rhea" id="RHEA-COMP:10131"/>
        <dbReference type="Rhea" id="RHEA-COMP:11032"/>
        <dbReference type="ChEBI" id="CHEBI:7896"/>
        <dbReference type="ChEBI" id="CHEBI:15377"/>
        <dbReference type="ChEBI" id="CHEBI:15378"/>
        <dbReference type="ChEBI" id="CHEBI:29950"/>
        <dbReference type="ChEBI" id="CHEBI:74151"/>
        <dbReference type="EC" id="3.1.2.22"/>
    </reaction>
</comment>
<protein>
    <recommendedName>
        <fullName evidence="3">palmitoyl-protein hydrolase</fullName>
        <ecNumber evidence="3">3.1.2.22</ecNumber>
    </recommendedName>
</protein>
<gene>
    <name evidence="18" type="ORF">GHT09_018208</name>
    <name evidence="19" type="ORF">MONAX_5E029566</name>
</gene>
<evidence type="ECO:0000256" key="13">
    <source>
        <dbReference type="ARBA" id="ARBA00034112"/>
    </source>
</evidence>
<reference evidence="19 20" key="1">
    <citation type="submission" date="2019-04" db="EMBL/GenBank/DDBJ databases">
        <authorList>
            <person name="Alioto T."/>
            <person name="Alioto T."/>
        </authorList>
    </citation>
    <scope>NUCLEOTIDE SEQUENCE [LARGE SCALE GENOMIC DNA]</scope>
</reference>
<evidence type="ECO:0000256" key="7">
    <source>
        <dbReference type="ARBA" id="ARBA00023018"/>
    </source>
</evidence>
<evidence type="ECO:0000256" key="2">
    <source>
        <dbReference type="ARBA" id="ARBA00004552"/>
    </source>
</evidence>
<dbReference type="EMBL" id="WJEC01008743">
    <property type="protein sequence ID" value="KAF7460992.1"/>
    <property type="molecule type" value="Genomic_DNA"/>
</dbReference>
<feature type="chain" id="PRO_5033848247" description="palmitoyl-protein hydrolase" evidence="16">
    <location>
        <begin position="20"/>
        <end position="274"/>
    </location>
</feature>
<keyword evidence="4" id="KW-1003">Cell membrane</keyword>
<keyword evidence="5" id="KW-0967">Endosome</keyword>
<evidence type="ECO:0000256" key="6">
    <source>
        <dbReference type="ARBA" id="ARBA00022801"/>
    </source>
</evidence>
<feature type="signal peptide" evidence="16">
    <location>
        <begin position="1"/>
        <end position="19"/>
    </location>
</feature>
<evidence type="ECO:0000313" key="19">
    <source>
        <dbReference type="EMBL" id="VTJ68939.1"/>
    </source>
</evidence>
<evidence type="ECO:0000256" key="8">
    <source>
        <dbReference type="ARBA" id="ARBA00023136"/>
    </source>
</evidence>
<comment type="similarity">
    <text evidence="14">Belongs to the AB hydrolase superfamily. ABHD17 family.</text>
</comment>
<comment type="subcellular location">
    <subcellularLocation>
        <location evidence="2">Cell projection</location>
        <location evidence="2">Dendritic spine</location>
    </subcellularLocation>
    <subcellularLocation>
        <location evidence="1">Endosome membrane</location>
        <topology evidence="1">Lipid-anchor</topology>
        <orientation evidence="1">Cytoplasmic side</orientation>
    </subcellularLocation>
    <subcellularLocation>
        <location evidence="13">Postsynaptic density membrane</location>
    </subcellularLocation>
</comment>
<accession>A0A5E4BJ39</accession>
<dbReference type="AlphaFoldDB" id="A0A5E4BJ39"/>
<keyword evidence="12" id="KW-0449">Lipoprotein</keyword>
<keyword evidence="11" id="KW-0966">Cell projection</keyword>
<dbReference type="Gene3D" id="3.40.50.1820">
    <property type="entry name" value="alpha/beta hydrolase"/>
    <property type="match status" value="1"/>
</dbReference>
<evidence type="ECO:0000256" key="15">
    <source>
        <dbReference type="ARBA" id="ARBA00047337"/>
    </source>
</evidence>
<sequence>MPWPMLLSCPCWNLGGGAGPSFFALPLLVVWPFGREVDDVTGASGCQDGPSQVLCPGTVSPGQACAPVPLTCAPRYTVLFSHGNAVDLGQMSSFYIGLGTRISCNIFSYDYSGYGVSSGRPSEKNLYADIDAAWQALRTRYGISPDSIILYGQSIGTVPTVDLASRYECAAVVLHSPLTSGMRVAFPDTKKTYCFDAFPNIEKVSKITSPVLIIHGTEDEVIDFSHGLALYERCPKAVEPLWVEGAGHNDIELYSQYLERLRRFISQELPSQRA</sequence>
<proteinExistence type="inferred from homology"/>
<dbReference type="FunFam" id="3.40.50.1820:FF:000008">
    <property type="entry name" value="Alpha/beta hydrolase domain-containing protein 17B"/>
    <property type="match status" value="1"/>
</dbReference>
<evidence type="ECO:0000313" key="20">
    <source>
        <dbReference type="Proteomes" id="UP000335636"/>
    </source>
</evidence>
<feature type="domain" description="Serine aminopeptidase S33" evidence="17">
    <location>
        <begin position="74"/>
        <end position="180"/>
    </location>
</feature>
<dbReference type="Proteomes" id="UP000335636">
    <property type="component" value="Unassembled WGS sequence"/>
</dbReference>
<evidence type="ECO:0000256" key="14">
    <source>
        <dbReference type="ARBA" id="ARBA00038397"/>
    </source>
</evidence>
<evidence type="ECO:0000256" key="10">
    <source>
        <dbReference type="ARBA" id="ARBA00023257"/>
    </source>
</evidence>
<dbReference type="InterPro" id="IPR029058">
    <property type="entry name" value="AB_hydrolase_fold"/>
</dbReference>
<keyword evidence="16" id="KW-0732">Signal</keyword>
<keyword evidence="8" id="KW-0472">Membrane</keyword>
<keyword evidence="20" id="KW-1185">Reference proteome</keyword>
<dbReference type="EC" id="3.1.2.22" evidence="3"/>
<dbReference type="PANTHER" id="PTHR12277">
    <property type="entry name" value="ALPHA/BETA HYDROLASE DOMAIN-CONTAINING PROTEIN"/>
    <property type="match status" value="1"/>
</dbReference>
<dbReference type="GO" id="GO:0043197">
    <property type="term" value="C:dendritic spine"/>
    <property type="evidence" value="ECO:0007669"/>
    <property type="project" value="UniProtKB-SubCell"/>
</dbReference>
<dbReference type="EMBL" id="CABDUW010000444">
    <property type="protein sequence ID" value="VTJ68939.1"/>
    <property type="molecule type" value="Genomic_DNA"/>
</dbReference>
<evidence type="ECO:0000256" key="3">
    <source>
        <dbReference type="ARBA" id="ARBA00012423"/>
    </source>
</evidence>
<evidence type="ECO:0000256" key="12">
    <source>
        <dbReference type="ARBA" id="ARBA00023288"/>
    </source>
</evidence>
<dbReference type="GO" id="GO:0008474">
    <property type="term" value="F:palmitoyl-(protein) hydrolase activity"/>
    <property type="evidence" value="ECO:0007669"/>
    <property type="project" value="UniProtKB-EC"/>
</dbReference>
<evidence type="ECO:0000256" key="4">
    <source>
        <dbReference type="ARBA" id="ARBA00022475"/>
    </source>
</evidence>
<keyword evidence="9" id="KW-0564">Palmitate</keyword>
<name>A0A5E4BJ39_MARMO</name>
<dbReference type="InterPro" id="IPR022742">
    <property type="entry name" value="Hydrolase_4"/>
</dbReference>
<evidence type="ECO:0000256" key="11">
    <source>
        <dbReference type="ARBA" id="ARBA00023273"/>
    </source>
</evidence>
<keyword evidence="7" id="KW-0770">Synapse</keyword>
<evidence type="ECO:0000259" key="17">
    <source>
        <dbReference type="Pfam" id="PF12146"/>
    </source>
</evidence>
<evidence type="ECO:0000256" key="16">
    <source>
        <dbReference type="SAM" id="SignalP"/>
    </source>
</evidence>
<evidence type="ECO:0000256" key="9">
    <source>
        <dbReference type="ARBA" id="ARBA00023139"/>
    </source>
</evidence>
<dbReference type="PANTHER" id="PTHR12277:SF52">
    <property type="entry name" value="ALPHA_BETA HYDROLASE DOMAIN-CONTAINING PROTEIN 17A"/>
    <property type="match status" value="1"/>
</dbReference>
<dbReference type="GO" id="GO:0099175">
    <property type="term" value="P:regulation of postsynapse organization"/>
    <property type="evidence" value="ECO:0007669"/>
    <property type="project" value="TreeGrafter"/>
</dbReference>
<dbReference type="SUPFAM" id="SSF53474">
    <property type="entry name" value="alpha/beta-Hydrolases"/>
    <property type="match status" value="1"/>
</dbReference>
<dbReference type="Proteomes" id="UP000662637">
    <property type="component" value="Unassembled WGS sequence"/>
</dbReference>
<keyword evidence="10" id="KW-0628">Postsynaptic cell membrane</keyword>
<dbReference type="Pfam" id="PF12146">
    <property type="entry name" value="Hydrolase_4"/>
    <property type="match status" value="1"/>
</dbReference>
<dbReference type="GO" id="GO:0098839">
    <property type="term" value="C:postsynaptic density membrane"/>
    <property type="evidence" value="ECO:0007669"/>
    <property type="project" value="UniProtKB-SubCell"/>
</dbReference>
<evidence type="ECO:0000256" key="5">
    <source>
        <dbReference type="ARBA" id="ARBA00022753"/>
    </source>
</evidence>
<evidence type="ECO:0000256" key="1">
    <source>
        <dbReference type="ARBA" id="ARBA00004238"/>
    </source>
</evidence>
<evidence type="ECO:0000313" key="18">
    <source>
        <dbReference type="EMBL" id="KAF7460992.1"/>
    </source>
</evidence>
<reference evidence="18" key="2">
    <citation type="submission" date="2020-08" db="EMBL/GenBank/DDBJ databases">
        <authorList>
            <person name="Shumante A."/>
            <person name="Zimin A.V."/>
            <person name="Puiu D."/>
            <person name="Salzberg S.L."/>
        </authorList>
    </citation>
    <scope>NUCLEOTIDE SEQUENCE</scope>
    <source>
        <strain evidence="18">WC2-LM</strain>
        <tissue evidence="18">Liver</tissue>
    </source>
</reference>